<keyword evidence="3" id="KW-1185">Reference proteome</keyword>
<gene>
    <name evidence="2" type="ORF">RGR602_CH03484</name>
</gene>
<dbReference type="EMBL" id="CP006877">
    <property type="protein sequence ID" value="AJD42791.1"/>
    <property type="molecule type" value="Genomic_DNA"/>
</dbReference>
<evidence type="ECO:0000313" key="2">
    <source>
        <dbReference type="EMBL" id="AJD42791.1"/>
    </source>
</evidence>
<accession>A0A0B4X6N1</accession>
<sequence length="56" mass="6015">MSSYSKSIREGFFGRAFAVIGAANAVSAAFEAGRRPKPRDLKVLGIAPDAFDHFGR</sequence>
<dbReference type="AlphaFoldDB" id="A0A0B4X6N1"/>
<dbReference type="RefSeq" id="WP_166677317.1">
    <property type="nucleotide sequence ID" value="NZ_CP006877.1"/>
</dbReference>
<proteinExistence type="predicted"/>
<keyword evidence="1" id="KW-0472">Membrane</keyword>
<name>A0A0B4X6N1_9HYPH</name>
<keyword evidence="1" id="KW-1133">Transmembrane helix</keyword>
<keyword evidence="1" id="KW-0812">Transmembrane</keyword>
<evidence type="ECO:0000313" key="3">
    <source>
        <dbReference type="Proteomes" id="UP000031368"/>
    </source>
</evidence>
<dbReference type="HOGENOM" id="CLU_198352_1_0_5"/>
<organism evidence="2 3">
    <name type="scientific">Rhizobium gallicum bv. gallicum R602sp</name>
    <dbReference type="NCBI Taxonomy" id="1041138"/>
    <lineage>
        <taxon>Bacteria</taxon>
        <taxon>Pseudomonadati</taxon>
        <taxon>Pseudomonadota</taxon>
        <taxon>Alphaproteobacteria</taxon>
        <taxon>Hyphomicrobiales</taxon>
        <taxon>Rhizobiaceae</taxon>
        <taxon>Rhizobium/Agrobacterium group</taxon>
        <taxon>Rhizobium</taxon>
    </lineage>
</organism>
<reference evidence="2 3" key="1">
    <citation type="submission" date="2013-11" db="EMBL/GenBank/DDBJ databases">
        <title>Complete genome sequence of Rhizobium gallicum bv. gallicum R602.</title>
        <authorList>
            <person name="Bustos P."/>
            <person name="Santamaria R.I."/>
            <person name="Lozano L."/>
            <person name="Acosta J.L."/>
            <person name="Ormeno-Orrillo E."/>
            <person name="Rogel M.A."/>
            <person name="Romero D."/>
            <person name="Cevallos M.A."/>
            <person name="Martinez-Romero E."/>
            <person name="Gonzalez V."/>
        </authorList>
    </citation>
    <scope>NUCLEOTIDE SEQUENCE [LARGE SCALE GENOMIC DNA]</scope>
    <source>
        <strain evidence="2 3">R602</strain>
    </source>
</reference>
<protein>
    <submittedName>
        <fullName evidence="2">Uncharacterized protein</fullName>
    </submittedName>
</protein>
<feature type="transmembrane region" description="Helical" evidence="1">
    <location>
        <begin position="12"/>
        <end position="32"/>
    </location>
</feature>
<dbReference type="Proteomes" id="UP000031368">
    <property type="component" value="Chromosome"/>
</dbReference>
<dbReference type="KEGG" id="rga:RGR602_CH03484"/>
<evidence type="ECO:0000256" key="1">
    <source>
        <dbReference type="SAM" id="Phobius"/>
    </source>
</evidence>